<evidence type="ECO:0000313" key="3">
    <source>
        <dbReference type="RefSeq" id="XP_011503901.1"/>
    </source>
</evidence>
<accession>A0AAJ6YTI4</accession>
<name>A0AAJ6YTI4_9HYME</name>
<keyword evidence="1" id="KW-0732">Signal</keyword>
<dbReference type="KEGG" id="csol:105366979"/>
<dbReference type="Proteomes" id="UP000695007">
    <property type="component" value="Unplaced"/>
</dbReference>
<dbReference type="GeneID" id="105366979"/>
<gene>
    <name evidence="3" type="primary">LOC105366979</name>
</gene>
<keyword evidence="2" id="KW-1185">Reference proteome</keyword>
<proteinExistence type="predicted"/>
<evidence type="ECO:0000256" key="1">
    <source>
        <dbReference type="SAM" id="SignalP"/>
    </source>
</evidence>
<organism evidence="2 3">
    <name type="scientific">Ceratosolen solmsi marchali</name>
    <dbReference type="NCBI Taxonomy" id="326594"/>
    <lineage>
        <taxon>Eukaryota</taxon>
        <taxon>Metazoa</taxon>
        <taxon>Ecdysozoa</taxon>
        <taxon>Arthropoda</taxon>
        <taxon>Hexapoda</taxon>
        <taxon>Insecta</taxon>
        <taxon>Pterygota</taxon>
        <taxon>Neoptera</taxon>
        <taxon>Endopterygota</taxon>
        <taxon>Hymenoptera</taxon>
        <taxon>Apocrita</taxon>
        <taxon>Proctotrupomorpha</taxon>
        <taxon>Chalcidoidea</taxon>
        <taxon>Agaonidae</taxon>
        <taxon>Agaoninae</taxon>
        <taxon>Ceratosolen</taxon>
    </lineage>
</organism>
<reference evidence="3" key="1">
    <citation type="submission" date="2025-08" db="UniProtKB">
        <authorList>
            <consortium name="RefSeq"/>
        </authorList>
    </citation>
    <scope>IDENTIFICATION</scope>
</reference>
<evidence type="ECO:0000313" key="2">
    <source>
        <dbReference type="Proteomes" id="UP000695007"/>
    </source>
</evidence>
<feature type="chain" id="PRO_5042465255" evidence="1">
    <location>
        <begin position="17"/>
        <end position="153"/>
    </location>
</feature>
<sequence length="153" mass="17119">MFKLFVVLISVAYAAAGGLYSSYDSYNYGNSYGNNYGYGYGLGGYDLRHNGAIVNYAPYANSYANIYETSYPVIYPNYYSAVKKIHYTNPLYKLGHYLPTYLGSYAASYSPYNSYSYGINNYNYALSHDYGGYGGYSGISSVSTSGHNIFHRY</sequence>
<feature type="signal peptide" evidence="1">
    <location>
        <begin position="1"/>
        <end position="16"/>
    </location>
</feature>
<dbReference type="RefSeq" id="XP_011503901.1">
    <property type="nucleotide sequence ID" value="XM_011505599.1"/>
</dbReference>
<dbReference type="AlphaFoldDB" id="A0AAJ6YTI4"/>
<protein>
    <submittedName>
        <fullName evidence="3">Shematrin-like protein 1</fullName>
    </submittedName>
</protein>